<accession>A0A6H5J5P4</accession>
<dbReference type="AlphaFoldDB" id="A0A6H5J5P4"/>
<proteinExistence type="predicted"/>
<protein>
    <submittedName>
        <fullName evidence="2">Uncharacterized protein</fullName>
    </submittedName>
</protein>
<keyword evidence="3" id="KW-1185">Reference proteome</keyword>
<dbReference type="EMBL" id="CADCXV010001494">
    <property type="protein sequence ID" value="CAB0044821.1"/>
    <property type="molecule type" value="Genomic_DNA"/>
</dbReference>
<gene>
    <name evidence="2" type="ORF">TBRA_LOCUS16403</name>
</gene>
<dbReference type="Gene3D" id="3.50.50.60">
    <property type="entry name" value="FAD/NAD(P)-binding domain"/>
    <property type="match status" value="1"/>
</dbReference>
<feature type="compositionally biased region" description="Basic residues" evidence="1">
    <location>
        <begin position="79"/>
        <end position="90"/>
    </location>
</feature>
<name>A0A6H5J5P4_9HYME</name>
<sequence length="181" mass="19737">MARSRSCTALSIRNSSIYKRLFQRFIAMRSCSAASLFDYTSGARDGHRRGCLLPPRREPRLSSSTGRGHDTPTESGVRLHGRRCGHRGSHPGRPTVREPEHHGAAGRGGGLRAPAAGRAVARAAVHVLSAHELGLRRTVRSNNYCLGMKNRQCFLAVGKVLGGSSTNNFMLATRDIFTMQQ</sequence>
<organism evidence="2 3">
    <name type="scientific">Trichogramma brassicae</name>
    <dbReference type="NCBI Taxonomy" id="86971"/>
    <lineage>
        <taxon>Eukaryota</taxon>
        <taxon>Metazoa</taxon>
        <taxon>Ecdysozoa</taxon>
        <taxon>Arthropoda</taxon>
        <taxon>Hexapoda</taxon>
        <taxon>Insecta</taxon>
        <taxon>Pterygota</taxon>
        <taxon>Neoptera</taxon>
        <taxon>Endopterygota</taxon>
        <taxon>Hymenoptera</taxon>
        <taxon>Apocrita</taxon>
        <taxon>Proctotrupomorpha</taxon>
        <taxon>Chalcidoidea</taxon>
        <taxon>Trichogrammatidae</taxon>
        <taxon>Trichogramma</taxon>
    </lineage>
</organism>
<dbReference type="InterPro" id="IPR036188">
    <property type="entry name" value="FAD/NAD-bd_sf"/>
</dbReference>
<feature type="region of interest" description="Disordered" evidence="1">
    <location>
        <begin position="43"/>
        <end position="113"/>
    </location>
</feature>
<evidence type="ECO:0000313" key="3">
    <source>
        <dbReference type="Proteomes" id="UP000479190"/>
    </source>
</evidence>
<evidence type="ECO:0000256" key="1">
    <source>
        <dbReference type="SAM" id="MobiDB-lite"/>
    </source>
</evidence>
<evidence type="ECO:0000313" key="2">
    <source>
        <dbReference type="EMBL" id="CAB0044821.1"/>
    </source>
</evidence>
<dbReference type="Proteomes" id="UP000479190">
    <property type="component" value="Unassembled WGS sequence"/>
</dbReference>
<reference evidence="2 3" key="1">
    <citation type="submission" date="2020-02" db="EMBL/GenBank/DDBJ databases">
        <authorList>
            <person name="Ferguson B K."/>
        </authorList>
    </citation>
    <scope>NUCLEOTIDE SEQUENCE [LARGE SCALE GENOMIC DNA]</scope>
</reference>